<name>A0A418PZQ6_9SPHN</name>
<dbReference type="InterPro" id="IPR003718">
    <property type="entry name" value="OsmC/Ohr_fam"/>
</dbReference>
<organism evidence="1 2">
    <name type="scientific">Sphingomonas edaphi</name>
    <dbReference type="NCBI Taxonomy" id="2315689"/>
    <lineage>
        <taxon>Bacteria</taxon>
        <taxon>Pseudomonadati</taxon>
        <taxon>Pseudomonadota</taxon>
        <taxon>Alphaproteobacteria</taxon>
        <taxon>Sphingomonadales</taxon>
        <taxon>Sphingomonadaceae</taxon>
        <taxon>Sphingomonas</taxon>
    </lineage>
</organism>
<dbReference type="AlphaFoldDB" id="A0A418PZQ6"/>
<dbReference type="Gene3D" id="3.30.300.20">
    <property type="match status" value="1"/>
</dbReference>
<protein>
    <submittedName>
        <fullName evidence="1">OsmC family peroxiredoxin</fullName>
    </submittedName>
</protein>
<dbReference type="SUPFAM" id="SSF82784">
    <property type="entry name" value="OsmC-like"/>
    <property type="match status" value="1"/>
</dbReference>
<evidence type="ECO:0000313" key="2">
    <source>
        <dbReference type="Proteomes" id="UP000285023"/>
    </source>
</evidence>
<dbReference type="OrthoDB" id="9795405at2"/>
<proteinExistence type="predicted"/>
<gene>
    <name evidence="1" type="ORF">D3M59_07145</name>
</gene>
<dbReference type="Proteomes" id="UP000285023">
    <property type="component" value="Unassembled WGS sequence"/>
</dbReference>
<reference evidence="1 2" key="1">
    <citation type="submission" date="2018-09" db="EMBL/GenBank/DDBJ databases">
        <title>Sphingomonas sp. DAC4.</title>
        <authorList>
            <person name="Seo T."/>
        </authorList>
    </citation>
    <scope>NUCLEOTIDE SEQUENCE [LARGE SCALE GENOMIC DNA]</scope>
    <source>
        <strain evidence="1 2">DAC4</strain>
    </source>
</reference>
<dbReference type="InterPro" id="IPR052707">
    <property type="entry name" value="OsmC_Ohr_Peroxiredoxin"/>
</dbReference>
<dbReference type="Pfam" id="PF02566">
    <property type="entry name" value="OsmC"/>
    <property type="match status" value="1"/>
</dbReference>
<keyword evidence="2" id="KW-1185">Reference proteome</keyword>
<dbReference type="InterPro" id="IPR015946">
    <property type="entry name" value="KH_dom-like_a/b"/>
</dbReference>
<comment type="caution">
    <text evidence="1">The sequence shown here is derived from an EMBL/GenBank/DDBJ whole genome shotgun (WGS) entry which is preliminary data.</text>
</comment>
<dbReference type="EMBL" id="QXTF01000002">
    <property type="protein sequence ID" value="RIX29093.1"/>
    <property type="molecule type" value="Genomic_DNA"/>
</dbReference>
<dbReference type="PANTHER" id="PTHR42830">
    <property type="entry name" value="OSMOTICALLY INDUCIBLE FAMILY PROTEIN"/>
    <property type="match status" value="1"/>
</dbReference>
<dbReference type="InterPro" id="IPR036102">
    <property type="entry name" value="OsmC/Ohrsf"/>
</dbReference>
<dbReference type="RefSeq" id="WP_119532981.1">
    <property type="nucleotide sequence ID" value="NZ_QXTF01000002.1"/>
</dbReference>
<sequence>MPKHSAIVSWSNANPESFRHGHYSRAHEWRFDGGAVVPGSASPDVVRAPWSDAAAVDPEEAFLASISSCHMLWFLDLARQAGYAVTSYDDEASAALVRGADGKVRIEEVVLQPEVRFARPQPDAATIDALHRHAHEKCFIANSVSAKIRVNAR</sequence>
<accession>A0A418PZQ6</accession>
<dbReference type="PANTHER" id="PTHR42830:SF2">
    <property type="entry name" value="OSMC_OHR FAMILY PROTEIN"/>
    <property type="match status" value="1"/>
</dbReference>
<evidence type="ECO:0000313" key="1">
    <source>
        <dbReference type="EMBL" id="RIX29093.1"/>
    </source>
</evidence>